<dbReference type="Proteomes" id="UP000627781">
    <property type="component" value="Unassembled WGS sequence"/>
</dbReference>
<dbReference type="Gene3D" id="3.90.1150.10">
    <property type="entry name" value="Aspartate Aminotransferase, domain 1"/>
    <property type="match status" value="1"/>
</dbReference>
<sequence length="372" mass="42978">MIANIFQVEEKMVSLFHSESEAIIKILAYHKAFNKIDKVYIPAFSCTELADAVISAGCKLVLYEIDKDLNPVKELFESIEGNKDLILILPSLFGLNHLSEDLYHYLEKQEYIVIFDEAQSFPITPRICGKSKKKWYSVISFGISKPISSVGGGAIITHFKDNGQDLQVKKNDERYFGDLVDEFNGILLAKLSRNHILRKFIKETLKKQKIYDSLEKLQENSVFRNKEPIGISTFQEKCACIRIKDYMKWAEDKNILLLKEEIIKLFCNKFGEDSLKLIKSAIKNQSIFALFINENRRHEVAVKLSQMGIETTLYYLPIEFIKRYENKYIDAISKCDYKNSKEIIESILILPCNLDYDAKKIEMMLEEMGGVL</sequence>
<dbReference type="SUPFAM" id="SSF53383">
    <property type="entry name" value="PLP-dependent transferases"/>
    <property type="match status" value="1"/>
</dbReference>
<accession>A0ABR8PXL7</accession>
<dbReference type="PANTHER" id="PTHR30244:SF34">
    <property type="entry name" value="DTDP-4-AMINO-4,6-DIDEOXYGALACTOSE TRANSAMINASE"/>
    <property type="match status" value="1"/>
</dbReference>
<dbReference type="InterPro" id="IPR000653">
    <property type="entry name" value="DegT/StrS_aminotransferase"/>
</dbReference>
<proteinExistence type="predicted"/>
<dbReference type="Gene3D" id="3.40.640.10">
    <property type="entry name" value="Type I PLP-dependent aspartate aminotransferase-like (Major domain)"/>
    <property type="match status" value="1"/>
</dbReference>
<dbReference type="InterPro" id="IPR015424">
    <property type="entry name" value="PyrdxlP-dep_Trfase"/>
</dbReference>
<comment type="caution">
    <text evidence="1">The sequence shown here is derived from an EMBL/GenBank/DDBJ whole genome shotgun (WGS) entry which is preliminary data.</text>
</comment>
<reference evidence="1 2" key="1">
    <citation type="submission" date="2020-08" db="EMBL/GenBank/DDBJ databases">
        <title>A Genomic Blueprint of the Chicken Gut Microbiome.</title>
        <authorList>
            <person name="Gilroy R."/>
            <person name="Ravi A."/>
            <person name="Getino M."/>
            <person name="Pursley I."/>
            <person name="Horton D.L."/>
            <person name="Alikhan N.-F."/>
            <person name="Baker D."/>
            <person name="Gharbi K."/>
            <person name="Hall N."/>
            <person name="Watson M."/>
            <person name="Adriaenssens E.M."/>
            <person name="Foster-Nyarko E."/>
            <person name="Jarju S."/>
            <person name="Secka A."/>
            <person name="Antonio M."/>
            <person name="Oren A."/>
            <person name="Chaudhuri R."/>
            <person name="La Ragione R.M."/>
            <person name="Hildebrand F."/>
            <person name="Pallen M.J."/>
        </authorList>
    </citation>
    <scope>NUCLEOTIDE SEQUENCE [LARGE SCALE GENOMIC DNA]</scope>
    <source>
        <strain evidence="1 2">Sa3CVN1</strain>
    </source>
</reference>
<dbReference type="RefSeq" id="WP_143316428.1">
    <property type="nucleotide sequence ID" value="NZ_JACSRA010000030.1"/>
</dbReference>
<evidence type="ECO:0000313" key="1">
    <source>
        <dbReference type="EMBL" id="MBD7912893.1"/>
    </source>
</evidence>
<keyword evidence="2" id="KW-1185">Reference proteome</keyword>
<evidence type="ECO:0000313" key="2">
    <source>
        <dbReference type="Proteomes" id="UP000627781"/>
    </source>
</evidence>
<protein>
    <recommendedName>
        <fullName evidence="3">DegT/DnrJ/EryC1/StrS aminotransferase family protein</fullName>
    </recommendedName>
</protein>
<evidence type="ECO:0008006" key="3">
    <source>
        <dbReference type="Google" id="ProtNLM"/>
    </source>
</evidence>
<dbReference type="PANTHER" id="PTHR30244">
    <property type="entry name" value="TRANSAMINASE"/>
    <property type="match status" value="1"/>
</dbReference>
<dbReference type="InterPro" id="IPR015422">
    <property type="entry name" value="PyrdxlP-dep_Trfase_small"/>
</dbReference>
<gene>
    <name evidence="1" type="ORF">H9661_16195</name>
</gene>
<name>A0ABR8PXL7_9CLOT</name>
<organism evidence="1 2">
    <name type="scientific">Clostridium cibarium</name>
    <dbReference type="NCBI Taxonomy" id="2762247"/>
    <lineage>
        <taxon>Bacteria</taxon>
        <taxon>Bacillati</taxon>
        <taxon>Bacillota</taxon>
        <taxon>Clostridia</taxon>
        <taxon>Eubacteriales</taxon>
        <taxon>Clostridiaceae</taxon>
        <taxon>Clostridium</taxon>
    </lineage>
</organism>
<dbReference type="EMBL" id="JACSRA010000030">
    <property type="protein sequence ID" value="MBD7912893.1"/>
    <property type="molecule type" value="Genomic_DNA"/>
</dbReference>
<dbReference type="InterPro" id="IPR015421">
    <property type="entry name" value="PyrdxlP-dep_Trfase_major"/>
</dbReference>